<feature type="transmembrane region" description="Helical" evidence="8">
    <location>
        <begin position="307"/>
        <end position="329"/>
    </location>
</feature>
<dbReference type="GO" id="GO:0031982">
    <property type="term" value="C:vesicle"/>
    <property type="evidence" value="ECO:0007669"/>
    <property type="project" value="TreeGrafter"/>
</dbReference>
<reference evidence="9" key="2">
    <citation type="submission" date="2025-08" db="UniProtKB">
        <authorList>
            <consortium name="Ensembl"/>
        </authorList>
    </citation>
    <scope>IDENTIFICATION</scope>
</reference>
<feature type="transmembrane region" description="Helical" evidence="8">
    <location>
        <begin position="470"/>
        <end position="491"/>
    </location>
</feature>
<keyword evidence="7" id="KW-0915">Sodium</keyword>
<keyword evidence="10" id="KW-1185">Reference proteome</keyword>
<dbReference type="EMBL" id="AFYH01120915">
    <property type="status" value="NOT_ANNOTATED_CDS"/>
    <property type="molecule type" value="Genomic_DNA"/>
</dbReference>
<gene>
    <name evidence="9" type="primary">LOC102353651</name>
</gene>
<evidence type="ECO:0000256" key="3">
    <source>
        <dbReference type="ARBA" id="ARBA00022475"/>
    </source>
</evidence>
<comment type="subcellular location">
    <subcellularLocation>
        <location evidence="1">Apical cell membrane</location>
        <topology evidence="1">Multi-pass membrane protein</topology>
    </subcellularLocation>
</comment>
<feature type="transmembrane region" description="Helical" evidence="8">
    <location>
        <begin position="90"/>
        <end position="114"/>
    </location>
</feature>
<evidence type="ECO:0000256" key="4">
    <source>
        <dbReference type="ARBA" id="ARBA00022692"/>
    </source>
</evidence>
<dbReference type="HOGENOM" id="CLU_025063_0_0_1"/>
<feature type="transmembrane region" description="Helical" evidence="8">
    <location>
        <begin position="402"/>
        <end position="422"/>
    </location>
</feature>
<comment type="similarity">
    <text evidence="2">Belongs to the SLC34A transporter family.</text>
</comment>
<evidence type="ECO:0000256" key="1">
    <source>
        <dbReference type="ARBA" id="ARBA00004424"/>
    </source>
</evidence>
<keyword evidence="7" id="KW-0739">Sodium transport</keyword>
<dbReference type="AlphaFoldDB" id="H2ZYR8"/>
<evidence type="ECO:0000256" key="6">
    <source>
        <dbReference type="ARBA" id="ARBA00023136"/>
    </source>
</evidence>
<feature type="transmembrane region" description="Helical" evidence="8">
    <location>
        <begin position="126"/>
        <end position="148"/>
    </location>
</feature>
<dbReference type="InterPro" id="IPR003841">
    <property type="entry name" value="Na/Pi_transpt"/>
</dbReference>
<dbReference type="GO" id="GO:0016324">
    <property type="term" value="C:apical plasma membrane"/>
    <property type="evidence" value="ECO:0007669"/>
    <property type="project" value="UniProtKB-SubCell"/>
</dbReference>
<dbReference type="eggNOG" id="ENOG502QTG0">
    <property type="taxonomic scope" value="Eukaryota"/>
</dbReference>
<dbReference type="InParanoid" id="H2ZYR8"/>
<dbReference type="GO" id="GO:0030643">
    <property type="term" value="P:intracellular phosphate ion homeostasis"/>
    <property type="evidence" value="ECO:0007669"/>
    <property type="project" value="TreeGrafter"/>
</dbReference>
<dbReference type="EMBL" id="AFYH01120914">
    <property type="status" value="NOT_ANNOTATED_CDS"/>
    <property type="molecule type" value="Genomic_DNA"/>
</dbReference>
<evidence type="ECO:0000256" key="5">
    <source>
        <dbReference type="ARBA" id="ARBA00022989"/>
    </source>
</evidence>
<dbReference type="Pfam" id="PF02690">
    <property type="entry name" value="Na_Pi_cotrans"/>
    <property type="match status" value="2"/>
</dbReference>
<accession>H2ZYR8</accession>
<dbReference type="Proteomes" id="UP000008672">
    <property type="component" value="Unassembled WGS sequence"/>
</dbReference>
<evidence type="ECO:0000313" key="9">
    <source>
        <dbReference type="Ensembl" id="ENSLACP00000002539.1"/>
    </source>
</evidence>
<evidence type="ECO:0000313" key="10">
    <source>
        <dbReference type="Proteomes" id="UP000008672"/>
    </source>
</evidence>
<evidence type="ECO:0000256" key="7">
    <source>
        <dbReference type="ARBA" id="ARBA00023201"/>
    </source>
</evidence>
<keyword evidence="7" id="KW-0406">Ion transport</keyword>
<feature type="transmembrane region" description="Helical" evidence="8">
    <location>
        <begin position="497"/>
        <end position="520"/>
    </location>
</feature>
<feature type="transmembrane region" description="Helical" evidence="8">
    <location>
        <begin position="48"/>
        <end position="70"/>
    </location>
</feature>
<dbReference type="NCBIfam" id="NF037997">
    <property type="entry name" value="Na_Pi_symport"/>
    <property type="match status" value="1"/>
</dbReference>
<dbReference type="PANTHER" id="PTHR10010">
    <property type="entry name" value="SOLUTE CARRIER FAMILY 34 SODIUM PHOSPHATE , MEMBER 2-RELATED"/>
    <property type="match status" value="1"/>
</dbReference>
<dbReference type="GO" id="GO:0044341">
    <property type="term" value="P:sodium-dependent phosphate transport"/>
    <property type="evidence" value="ECO:0007669"/>
    <property type="project" value="InterPro"/>
</dbReference>
<protein>
    <submittedName>
        <fullName evidence="9">Solute carrier family 34 member 3</fullName>
    </submittedName>
</protein>
<keyword evidence="4 8" id="KW-0812">Transmembrane</keyword>
<dbReference type="Ensembl" id="ENSLACT00000002559.1">
    <property type="protein sequence ID" value="ENSLACP00000002539.1"/>
    <property type="gene ID" value="ENSLACG00000002268.1"/>
</dbReference>
<keyword evidence="7" id="KW-0813">Transport</keyword>
<feature type="transmembrane region" description="Helical" evidence="8">
    <location>
        <begin position="428"/>
        <end position="450"/>
    </location>
</feature>
<feature type="transmembrane region" description="Helical" evidence="8">
    <location>
        <begin position="362"/>
        <end position="390"/>
    </location>
</feature>
<dbReference type="GO" id="GO:0005903">
    <property type="term" value="C:brush border"/>
    <property type="evidence" value="ECO:0007669"/>
    <property type="project" value="TreeGrafter"/>
</dbReference>
<dbReference type="EMBL" id="AFYH01120916">
    <property type="status" value="NOT_ANNOTATED_CDS"/>
    <property type="molecule type" value="Genomic_DNA"/>
</dbReference>
<dbReference type="OMA" id="VHSIFNW"/>
<reference evidence="10" key="1">
    <citation type="submission" date="2011-08" db="EMBL/GenBank/DDBJ databases">
        <title>The draft genome of Latimeria chalumnae.</title>
        <authorList>
            <person name="Di Palma F."/>
            <person name="Alfoldi J."/>
            <person name="Johnson J."/>
            <person name="Berlin A."/>
            <person name="Gnerre S."/>
            <person name="Jaffe D."/>
            <person name="MacCallum I."/>
            <person name="Young S."/>
            <person name="Walker B.J."/>
            <person name="Lander E."/>
            <person name="Lindblad-Toh K."/>
        </authorList>
    </citation>
    <scope>NUCLEOTIDE SEQUENCE [LARGE SCALE GENOMIC DNA]</scope>
    <source>
        <strain evidence="10">Wild caught</strain>
    </source>
</reference>
<dbReference type="NCBIfam" id="TIGR01013">
    <property type="entry name" value="2a58"/>
    <property type="match status" value="1"/>
</dbReference>
<evidence type="ECO:0000256" key="8">
    <source>
        <dbReference type="SAM" id="Phobius"/>
    </source>
</evidence>
<dbReference type="GeneTree" id="ENSGT00950000183177"/>
<keyword evidence="3" id="KW-1003">Cell membrane</keyword>
<organism evidence="9 10">
    <name type="scientific">Latimeria chalumnae</name>
    <name type="common">Coelacanth</name>
    <dbReference type="NCBI Taxonomy" id="7897"/>
    <lineage>
        <taxon>Eukaryota</taxon>
        <taxon>Metazoa</taxon>
        <taxon>Chordata</taxon>
        <taxon>Craniata</taxon>
        <taxon>Vertebrata</taxon>
        <taxon>Euteleostomi</taxon>
        <taxon>Coelacanthiformes</taxon>
        <taxon>Coelacanthidae</taxon>
        <taxon>Latimeria</taxon>
    </lineage>
</organism>
<proteinExistence type="inferred from homology"/>
<keyword evidence="6 8" id="KW-0472">Membrane</keyword>
<dbReference type="GO" id="GO:0005436">
    <property type="term" value="F:sodium:phosphate symporter activity"/>
    <property type="evidence" value="ECO:0007669"/>
    <property type="project" value="InterPro"/>
</dbReference>
<evidence type="ECO:0000256" key="2">
    <source>
        <dbReference type="ARBA" id="ARBA00005808"/>
    </source>
</evidence>
<dbReference type="PANTHER" id="PTHR10010:SF35">
    <property type="entry name" value="SODIUM-DEPENDENT PHOSPHATE TRANSPORT PROTEIN 2C"/>
    <property type="match status" value="1"/>
</dbReference>
<reference evidence="9" key="3">
    <citation type="submission" date="2025-09" db="UniProtKB">
        <authorList>
            <consortium name="Ensembl"/>
        </authorList>
    </citation>
    <scope>IDENTIFICATION</scope>
</reference>
<dbReference type="STRING" id="7897.ENSLACP00000002539"/>
<name>H2ZYR8_LATCH</name>
<sequence length="596" mass="64830">AILPTDNSTESEDDPWVLPELQGEGPSWNELNTTAKVKQVLMGILKGCILISFLYFFICSLDVLSSAFQLVGGKVAGDIFSDNNVLGNPVAGLVIGVLVTILVQSSSTSSSIVVSMVSSGLLNVKASIPIIMGVNVGTSVTSTLVSLAQSGDRNKFRRAFGGSAVHGIFNWLAVVALLPLEIGTGYLYHLTEHIISSFHIQSGENAPDILKVITEPFTDLIIQLDKSVISGIATGDPIFQNMSLIKNWCKTNEVMVLKNITVNNATECNSFQCFHSNNDTFVLKNVTEVEPQELCKHIFVNTSLSDIAVGCILLFSSLLVLCICLVLIVKLLNSVLQGKIAQLIKIVINTDFPYPFGWVNGYLAILLGAVMTFIVQSSSVFTSAIVPLIGIGVISMERAYPLCLGSNLGTTTTAILAALASPSTTLNSAIQVALIHLFFNLSGLALWYVVPILRIPIPLAKMFANITAKYRWFAILYVLLSFFLIPGAILGLSMAGWIALAVVGGPILVLFLFVIVINIFQKKLPSYLPRFLRTWNFLPMWMHSLKPWDRLFSACCTNCFKCCKKQEGKAAATELETAFGYNEPHCYNNSAITYSE</sequence>
<feature type="transmembrane region" description="Helical" evidence="8">
    <location>
        <begin position="168"/>
        <end position="188"/>
    </location>
</feature>
<keyword evidence="5 8" id="KW-1133">Transmembrane helix</keyword>